<protein>
    <submittedName>
        <fullName evidence="3">Elongation factor G-binding protein</fullName>
    </submittedName>
</protein>
<dbReference type="EMBL" id="BSKO01000001">
    <property type="protein sequence ID" value="GLO64791.1"/>
    <property type="molecule type" value="Genomic_DNA"/>
</dbReference>
<sequence>MEKFIKNHQYNHIKNQALNIVNAYSTIQDKKVIEAVKFSALEKITNEIYLDDEQETLIKHIVHLKEKEHIEQFLEGIIPYIIPFGPITEKSILKQFPKAKKLQLPNLQESNFSKLSYLSWFDTRAQRKYIIFEYKNGFKGFGGTFKPLYTKGICSLCNQLNDVGLFMARAKSGKETYVNRGNYICSDSDNCNAQITNLQYMEKFIETQLK</sequence>
<reference evidence="3 4" key="1">
    <citation type="submission" date="2023-02" db="EMBL/GenBank/DDBJ databases">
        <title>Oceanobacillus kimchii IFOP_LL358 isolated form Alexandrium catenella lab strain.</title>
        <authorList>
            <person name="Gajardo G."/>
            <person name="Ueki S."/>
            <person name="Maruyama F."/>
        </authorList>
    </citation>
    <scope>NUCLEOTIDE SEQUENCE [LARGE SCALE GENOMIC DNA]</scope>
    <source>
        <strain evidence="3 4">IFOP_LL358</strain>
    </source>
</reference>
<dbReference type="InterPro" id="IPR032330">
    <property type="entry name" value="EF-G-binding_C"/>
</dbReference>
<feature type="domain" description="Elongation factor G-binding protein N-terminal" evidence="1">
    <location>
        <begin position="4"/>
        <end position="84"/>
    </location>
</feature>
<keyword evidence="3" id="KW-0648">Protein biosynthesis</keyword>
<gene>
    <name evidence="3" type="ORF">MACH08_05750</name>
</gene>
<evidence type="ECO:0000313" key="4">
    <source>
        <dbReference type="Proteomes" id="UP001275436"/>
    </source>
</evidence>
<feature type="domain" description="Elongation factor G-binding protein C-terminal treble-clef zinc-finger" evidence="2">
    <location>
        <begin position="98"/>
        <end position="198"/>
    </location>
</feature>
<evidence type="ECO:0000259" key="1">
    <source>
        <dbReference type="Pfam" id="PF07299"/>
    </source>
</evidence>
<proteinExistence type="predicted"/>
<dbReference type="Pfam" id="PF07299">
    <property type="entry name" value="EF-G-binding_N"/>
    <property type="match status" value="1"/>
</dbReference>
<dbReference type="GO" id="GO:0003746">
    <property type="term" value="F:translation elongation factor activity"/>
    <property type="evidence" value="ECO:0007669"/>
    <property type="project" value="UniProtKB-KW"/>
</dbReference>
<name>A0ABQ5TDK3_9BACI</name>
<dbReference type="CDD" id="cd16342">
    <property type="entry name" value="FusC_FusB"/>
    <property type="match status" value="1"/>
</dbReference>
<dbReference type="InterPro" id="IPR038344">
    <property type="entry name" value="EF-G_N_sf"/>
</dbReference>
<keyword evidence="4" id="KW-1185">Reference proteome</keyword>
<dbReference type="Pfam" id="PF16571">
    <property type="entry name" value="FBP_C"/>
    <property type="match status" value="1"/>
</dbReference>
<dbReference type="RefSeq" id="WP_017795531.1">
    <property type="nucleotide sequence ID" value="NZ_BSKO01000001.1"/>
</dbReference>
<dbReference type="InterPro" id="IPR010841">
    <property type="entry name" value="EF-G-binding_N"/>
</dbReference>
<evidence type="ECO:0000259" key="2">
    <source>
        <dbReference type="Pfam" id="PF16571"/>
    </source>
</evidence>
<organism evidence="3 4">
    <name type="scientific">Oceanobacillus kimchii</name>
    <dbReference type="NCBI Taxonomy" id="746691"/>
    <lineage>
        <taxon>Bacteria</taxon>
        <taxon>Bacillati</taxon>
        <taxon>Bacillota</taxon>
        <taxon>Bacilli</taxon>
        <taxon>Bacillales</taxon>
        <taxon>Bacillaceae</taxon>
        <taxon>Oceanobacillus</taxon>
    </lineage>
</organism>
<accession>A0ABQ5TDK3</accession>
<keyword evidence="3" id="KW-0251">Elongation factor</keyword>
<comment type="caution">
    <text evidence="3">The sequence shown here is derived from an EMBL/GenBank/DDBJ whole genome shotgun (WGS) entry which is preliminary data.</text>
</comment>
<evidence type="ECO:0000313" key="3">
    <source>
        <dbReference type="EMBL" id="GLO64791.1"/>
    </source>
</evidence>
<dbReference type="Gene3D" id="1.20.1280.250">
    <property type="match status" value="1"/>
</dbReference>
<dbReference type="Proteomes" id="UP001275436">
    <property type="component" value="Unassembled WGS sequence"/>
</dbReference>